<dbReference type="AlphaFoldDB" id="A0A3E2NEZ1"/>
<organism evidence="1 2">
    <name type="scientific">Lacrimispora amygdalina</name>
    <dbReference type="NCBI Taxonomy" id="253257"/>
    <lineage>
        <taxon>Bacteria</taxon>
        <taxon>Bacillati</taxon>
        <taxon>Bacillota</taxon>
        <taxon>Clostridia</taxon>
        <taxon>Lachnospirales</taxon>
        <taxon>Lachnospiraceae</taxon>
        <taxon>Lacrimispora</taxon>
    </lineage>
</organism>
<protein>
    <submittedName>
        <fullName evidence="1">Uncharacterized protein</fullName>
    </submittedName>
</protein>
<dbReference type="RefSeq" id="WP_117416352.1">
    <property type="nucleotide sequence ID" value="NZ_QOHO01000021.1"/>
</dbReference>
<dbReference type="OrthoDB" id="1958485at2"/>
<name>A0A3E2NEZ1_9FIRM</name>
<reference evidence="1 2" key="1">
    <citation type="submission" date="2018-07" db="EMBL/GenBank/DDBJ databases">
        <title>New species, Clostridium PI-S10-A1B.</title>
        <authorList>
            <person name="Krishna G."/>
            <person name="Summeta K."/>
            <person name="Shikha S."/>
            <person name="Prabhu P.B."/>
            <person name="Suresh K."/>
        </authorList>
    </citation>
    <scope>NUCLEOTIDE SEQUENCE [LARGE SCALE GENOMIC DNA]</scope>
    <source>
        <strain evidence="1 2">PI-S10-A1B</strain>
    </source>
</reference>
<evidence type="ECO:0000313" key="1">
    <source>
        <dbReference type="EMBL" id="RFZ79588.1"/>
    </source>
</evidence>
<dbReference type="Proteomes" id="UP000260680">
    <property type="component" value="Unassembled WGS sequence"/>
</dbReference>
<dbReference type="EMBL" id="QOHO01000021">
    <property type="protein sequence ID" value="RFZ79588.1"/>
    <property type="molecule type" value="Genomic_DNA"/>
</dbReference>
<evidence type="ECO:0000313" key="2">
    <source>
        <dbReference type="Proteomes" id="UP000260680"/>
    </source>
</evidence>
<gene>
    <name evidence="1" type="ORF">DS742_07380</name>
</gene>
<comment type="caution">
    <text evidence="1">The sequence shown here is derived from an EMBL/GenBank/DDBJ whole genome shotgun (WGS) entry which is preliminary data.</text>
</comment>
<sequence>MENRRRQIFQYSSSVLAERFEASARLIHQNYMQKRVAIEQDFLNTYSQVFSNAIRLQAVGRKQPVQWICTSYLRSSILTGDPKLHIGLYDASFVLDKSEIEGYWHTGFLFQCIREDMVYLTQQLRKEFTHVMDYEIKDLSIQYSQLFFALAEFIYDDLIPLLIESPCFLDMEKAAPVHFTFGEYLDRGRIVYSYGKEAGEDGILLNQG</sequence>
<accession>A0A3E2NEZ1</accession>
<proteinExistence type="predicted"/>